<accession>A0ABR3B644</accession>
<organism evidence="3 4">
    <name type="scientific">Phycomyces blakesleeanus</name>
    <dbReference type="NCBI Taxonomy" id="4837"/>
    <lineage>
        <taxon>Eukaryota</taxon>
        <taxon>Fungi</taxon>
        <taxon>Fungi incertae sedis</taxon>
        <taxon>Mucoromycota</taxon>
        <taxon>Mucoromycotina</taxon>
        <taxon>Mucoromycetes</taxon>
        <taxon>Mucorales</taxon>
        <taxon>Phycomycetaceae</taxon>
        <taxon>Phycomyces</taxon>
    </lineage>
</organism>
<feature type="region of interest" description="Disordered" evidence="1">
    <location>
        <begin position="232"/>
        <end position="253"/>
    </location>
</feature>
<protein>
    <recommendedName>
        <fullName evidence="2">PH domain-containing protein</fullName>
    </recommendedName>
</protein>
<gene>
    <name evidence="3" type="ORF">J3Q64DRAFT_1635154</name>
</gene>
<dbReference type="EMBL" id="JBCLYO010000003">
    <property type="protein sequence ID" value="KAL0091542.1"/>
    <property type="molecule type" value="Genomic_DNA"/>
</dbReference>
<dbReference type="PANTHER" id="PTHR37283:SF1">
    <property type="entry name" value="PH DOMAIN-CONTAINING PROTEIN YHR131C"/>
    <property type="match status" value="1"/>
</dbReference>
<dbReference type="InterPro" id="IPR011993">
    <property type="entry name" value="PH-like_dom_sf"/>
</dbReference>
<evidence type="ECO:0000313" key="4">
    <source>
        <dbReference type="Proteomes" id="UP001448207"/>
    </source>
</evidence>
<dbReference type="InterPro" id="IPR041681">
    <property type="entry name" value="PH_9"/>
</dbReference>
<reference evidence="3 4" key="1">
    <citation type="submission" date="2024-04" db="EMBL/GenBank/DDBJ databases">
        <title>Symmetric and asymmetric DNA N6-adenine methylation regulates different biological responses in Mucorales.</title>
        <authorList>
            <consortium name="Lawrence Berkeley National Laboratory"/>
            <person name="Lax C."/>
            <person name="Mondo S.J."/>
            <person name="Osorio-Concepcion M."/>
            <person name="Muszewska A."/>
            <person name="Corrochano-Luque M."/>
            <person name="Gutierrez G."/>
            <person name="Riley R."/>
            <person name="Lipzen A."/>
            <person name="Guo J."/>
            <person name="Hundley H."/>
            <person name="Amirebrahimi M."/>
            <person name="Ng V."/>
            <person name="Lorenzo-Gutierrez D."/>
            <person name="Binder U."/>
            <person name="Yang J."/>
            <person name="Song Y."/>
            <person name="Canovas D."/>
            <person name="Navarro E."/>
            <person name="Freitag M."/>
            <person name="Gabaldon T."/>
            <person name="Grigoriev I.V."/>
            <person name="Corrochano L.M."/>
            <person name="Nicolas F.E."/>
            <person name="Garre V."/>
        </authorList>
    </citation>
    <scope>NUCLEOTIDE SEQUENCE [LARGE SCALE GENOMIC DNA]</scope>
    <source>
        <strain evidence="3 4">L51</strain>
    </source>
</reference>
<name>A0ABR3B644_PHYBL</name>
<feature type="region of interest" description="Disordered" evidence="1">
    <location>
        <begin position="129"/>
        <end position="153"/>
    </location>
</feature>
<evidence type="ECO:0000256" key="1">
    <source>
        <dbReference type="SAM" id="MobiDB-lite"/>
    </source>
</evidence>
<dbReference type="SUPFAM" id="SSF50729">
    <property type="entry name" value="PH domain-like"/>
    <property type="match status" value="1"/>
</dbReference>
<dbReference type="Proteomes" id="UP001448207">
    <property type="component" value="Unassembled WGS sequence"/>
</dbReference>
<dbReference type="InterPro" id="IPR001849">
    <property type="entry name" value="PH_domain"/>
</dbReference>
<feature type="region of interest" description="Disordered" evidence="1">
    <location>
        <begin position="27"/>
        <end position="47"/>
    </location>
</feature>
<evidence type="ECO:0000259" key="2">
    <source>
        <dbReference type="PROSITE" id="PS50003"/>
    </source>
</evidence>
<keyword evidence="4" id="KW-1185">Reference proteome</keyword>
<feature type="compositionally biased region" description="Polar residues" evidence="1">
    <location>
        <begin position="129"/>
        <end position="147"/>
    </location>
</feature>
<dbReference type="Pfam" id="PF15410">
    <property type="entry name" value="PH_9"/>
    <property type="match status" value="1"/>
</dbReference>
<proteinExistence type="predicted"/>
<sequence>MPLTDPPAYTTIPIPIPIQSTHIDIDTNTNTNINTNSNSNQQDTNTDTNANTNINPIISITPQDGVQTNIVPRHRQPIAHTRPKSLPAYLISRLSSLPLSAIAPTSTISAISASDSSSYFPSALNVVQPSSSSIDVPTNLRSEQRSLSAPPDYHDSVLQKRWESRQPVLPREEEGSEILPDYKCTIFKMGHVYVKREFEKPGVRSRRRGWRKLYLEVWGTVLRIYRASPKEGSIYSSSSSSPSSSPLTTCSSKSTSHWHKYYYTPITTISLAGADATRALDYTKRPNSLRLTTVNGPQYLLRLPTVTDMTLWIDSLQAAINISLDLEHRPMPKFLTMPARAHNVSNLDTRMLAIERARQQRLRDQAEVLI</sequence>
<dbReference type="PROSITE" id="PS50003">
    <property type="entry name" value="PH_DOMAIN"/>
    <property type="match status" value="1"/>
</dbReference>
<dbReference type="Gene3D" id="2.30.29.30">
    <property type="entry name" value="Pleckstrin-homology domain (PH domain)/Phosphotyrosine-binding domain (PTB)"/>
    <property type="match status" value="1"/>
</dbReference>
<feature type="domain" description="PH" evidence="2">
    <location>
        <begin position="185"/>
        <end position="321"/>
    </location>
</feature>
<comment type="caution">
    <text evidence="3">The sequence shown here is derived from an EMBL/GenBank/DDBJ whole genome shotgun (WGS) entry which is preliminary data.</text>
</comment>
<evidence type="ECO:0000313" key="3">
    <source>
        <dbReference type="EMBL" id="KAL0091542.1"/>
    </source>
</evidence>
<dbReference type="SMART" id="SM00233">
    <property type="entry name" value="PH"/>
    <property type="match status" value="1"/>
</dbReference>
<dbReference type="PANTHER" id="PTHR37283">
    <property type="entry name" value="PH DOMAIN-CONTAINING PROTEIN YHR131C"/>
    <property type="match status" value="1"/>
</dbReference>